<protein>
    <submittedName>
        <fullName evidence="1">Uncharacterized protein</fullName>
    </submittedName>
</protein>
<gene>
    <name evidence="1" type="ORF">TNCV_1016071</name>
</gene>
<dbReference type="EMBL" id="BMAU01021369">
    <property type="protein sequence ID" value="GFY24561.1"/>
    <property type="molecule type" value="Genomic_DNA"/>
</dbReference>
<dbReference type="Proteomes" id="UP000887159">
    <property type="component" value="Unassembled WGS sequence"/>
</dbReference>
<comment type="caution">
    <text evidence="1">The sequence shown here is derived from an EMBL/GenBank/DDBJ whole genome shotgun (WGS) entry which is preliminary data.</text>
</comment>
<reference evidence="1" key="1">
    <citation type="submission" date="2020-08" db="EMBL/GenBank/DDBJ databases">
        <title>Multicomponent nature underlies the extraordinary mechanical properties of spider dragline silk.</title>
        <authorList>
            <person name="Kono N."/>
            <person name="Nakamura H."/>
            <person name="Mori M."/>
            <person name="Yoshida Y."/>
            <person name="Ohtoshi R."/>
            <person name="Malay A.D."/>
            <person name="Moran D.A.P."/>
            <person name="Tomita M."/>
            <person name="Numata K."/>
            <person name="Arakawa K."/>
        </authorList>
    </citation>
    <scope>NUCLEOTIDE SEQUENCE</scope>
</reference>
<name>A0A8X6VY72_TRICX</name>
<proteinExistence type="predicted"/>
<accession>A0A8X6VY72</accession>
<organism evidence="1 2">
    <name type="scientific">Trichonephila clavipes</name>
    <name type="common">Golden silk orbweaver</name>
    <name type="synonym">Nephila clavipes</name>
    <dbReference type="NCBI Taxonomy" id="2585209"/>
    <lineage>
        <taxon>Eukaryota</taxon>
        <taxon>Metazoa</taxon>
        <taxon>Ecdysozoa</taxon>
        <taxon>Arthropoda</taxon>
        <taxon>Chelicerata</taxon>
        <taxon>Arachnida</taxon>
        <taxon>Araneae</taxon>
        <taxon>Araneomorphae</taxon>
        <taxon>Entelegynae</taxon>
        <taxon>Araneoidea</taxon>
        <taxon>Nephilidae</taxon>
        <taxon>Trichonephila</taxon>
    </lineage>
</organism>
<keyword evidence="2" id="KW-1185">Reference proteome</keyword>
<sequence length="112" mass="12996">MVKKELETIDNRRSLYEKNPVTPTGVERMGLLNTGGAIDKCIQMLDKNYGTLGDGKRALDGENLERALKKRDLDGGEPRLGWKERRDPERRWRWRTRIQGLERFVLSDKGLI</sequence>
<evidence type="ECO:0000313" key="1">
    <source>
        <dbReference type="EMBL" id="GFY24561.1"/>
    </source>
</evidence>
<dbReference type="AlphaFoldDB" id="A0A8X6VY72"/>
<evidence type="ECO:0000313" key="2">
    <source>
        <dbReference type="Proteomes" id="UP000887159"/>
    </source>
</evidence>